<gene>
    <name evidence="3" type="ORF">BV898_08743</name>
</gene>
<dbReference type="Gene3D" id="1.10.437.10">
    <property type="entry name" value="Blc2-like"/>
    <property type="match status" value="1"/>
</dbReference>
<dbReference type="AlphaFoldDB" id="A0A1W0WPU0"/>
<keyword evidence="2" id="KW-0472">Membrane</keyword>
<dbReference type="GO" id="GO:0006915">
    <property type="term" value="P:apoptotic process"/>
    <property type="evidence" value="ECO:0007669"/>
    <property type="project" value="UniProtKB-KW"/>
</dbReference>
<keyword evidence="2" id="KW-1133">Transmembrane helix</keyword>
<protein>
    <submittedName>
        <fullName evidence="3">Uncharacterized protein</fullName>
    </submittedName>
</protein>
<evidence type="ECO:0000313" key="4">
    <source>
        <dbReference type="Proteomes" id="UP000192578"/>
    </source>
</evidence>
<evidence type="ECO:0000313" key="3">
    <source>
        <dbReference type="EMBL" id="OQV17163.1"/>
    </source>
</evidence>
<dbReference type="GO" id="GO:0042981">
    <property type="term" value="P:regulation of apoptotic process"/>
    <property type="evidence" value="ECO:0007669"/>
    <property type="project" value="InterPro"/>
</dbReference>
<keyword evidence="2" id="KW-0812">Transmembrane</keyword>
<sequence length="232" mass="25429">MKLAFSTMMTKPESKIASDTTVTTADLLRNITTQMFWATTAEMEDSRNHSFVVAQSVCRLIGALSADHTSALTQMASELGFSQQCFHPEASAAVSTLAERLDSLRSLKHSASIVLQQRSCGRIVVVLALYVEMCRKWICQEQELSRQSEGLRCWITEDLAEDFAAFLDDHLGEWVATQGGWNCLAVRATPKSASPSSCVSDATEKTGSYRNILSYAVMGMGISTLLGLMVVR</sequence>
<evidence type="ECO:0000256" key="1">
    <source>
        <dbReference type="ARBA" id="ARBA00022703"/>
    </source>
</evidence>
<dbReference type="PROSITE" id="PS50062">
    <property type="entry name" value="BCL2_FAMILY"/>
    <property type="match status" value="1"/>
</dbReference>
<accession>A0A1W0WPU0</accession>
<reference evidence="4" key="1">
    <citation type="submission" date="2017-01" db="EMBL/GenBank/DDBJ databases">
        <title>Comparative genomics of anhydrobiosis in the tardigrade Hypsibius dujardini.</title>
        <authorList>
            <person name="Yoshida Y."/>
            <person name="Koutsovoulos G."/>
            <person name="Laetsch D."/>
            <person name="Stevens L."/>
            <person name="Kumar S."/>
            <person name="Horikawa D."/>
            <person name="Ishino K."/>
            <person name="Komine S."/>
            <person name="Tomita M."/>
            <person name="Blaxter M."/>
            <person name="Arakawa K."/>
        </authorList>
    </citation>
    <scope>NUCLEOTIDE SEQUENCE [LARGE SCALE GENOMIC DNA]</scope>
    <source>
        <strain evidence="4">Z151</strain>
    </source>
</reference>
<evidence type="ECO:0000256" key="2">
    <source>
        <dbReference type="SAM" id="Phobius"/>
    </source>
</evidence>
<comment type="caution">
    <text evidence="3">The sequence shown here is derived from an EMBL/GenBank/DDBJ whole genome shotgun (WGS) entry which is preliminary data.</text>
</comment>
<feature type="transmembrane region" description="Helical" evidence="2">
    <location>
        <begin position="212"/>
        <end position="231"/>
    </location>
</feature>
<name>A0A1W0WPU0_HYPEX</name>
<dbReference type="EMBL" id="MTYJ01000065">
    <property type="protein sequence ID" value="OQV17163.1"/>
    <property type="molecule type" value="Genomic_DNA"/>
</dbReference>
<dbReference type="SUPFAM" id="SSF56854">
    <property type="entry name" value="Bcl-2 inhibitors of programmed cell death"/>
    <property type="match status" value="1"/>
</dbReference>
<dbReference type="Proteomes" id="UP000192578">
    <property type="component" value="Unassembled WGS sequence"/>
</dbReference>
<proteinExistence type="predicted"/>
<organism evidence="3 4">
    <name type="scientific">Hypsibius exemplaris</name>
    <name type="common">Freshwater tardigrade</name>
    <dbReference type="NCBI Taxonomy" id="2072580"/>
    <lineage>
        <taxon>Eukaryota</taxon>
        <taxon>Metazoa</taxon>
        <taxon>Ecdysozoa</taxon>
        <taxon>Tardigrada</taxon>
        <taxon>Eutardigrada</taxon>
        <taxon>Parachela</taxon>
        <taxon>Hypsibioidea</taxon>
        <taxon>Hypsibiidae</taxon>
        <taxon>Hypsibius</taxon>
    </lineage>
</organism>
<keyword evidence="4" id="KW-1185">Reference proteome</keyword>
<dbReference type="InterPro" id="IPR002475">
    <property type="entry name" value="Bcl2-like"/>
</dbReference>
<dbReference type="InterPro" id="IPR036834">
    <property type="entry name" value="Bcl-2-like_sf"/>
</dbReference>
<keyword evidence="1" id="KW-0053">Apoptosis</keyword>